<dbReference type="InterPro" id="IPR027417">
    <property type="entry name" value="P-loop_NTPase"/>
</dbReference>
<protein>
    <submittedName>
        <fullName evidence="2">Uncharacterized protein</fullName>
    </submittedName>
</protein>
<dbReference type="RefSeq" id="WP_246035633.1">
    <property type="nucleotide sequence ID" value="NZ_BIFS01000002.1"/>
</dbReference>
<keyword evidence="3" id="KW-1185">Reference proteome</keyword>
<evidence type="ECO:0000313" key="2">
    <source>
        <dbReference type="EMBL" id="GCE22694.1"/>
    </source>
</evidence>
<dbReference type="SUPFAM" id="SSF52540">
    <property type="entry name" value="P-loop containing nucleoside triphosphate hydrolases"/>
    <property type="match status" value="1"/>
</dbReference>
<evidence type="ECO:0000313" key="3">
    <source>
        <dbReference type="Proteomes" id="UP000287188"/>
    </source>
</evidence>
<reference evidence="3" key="1">
    <citation type="submission" date="2018-12" db="EMBL/GenBank/DDBJ databases">
        <title>Tengunoibacter tsumagoiensis gen. nov., sp. nov., Dictyobacter kobayashii sp. nov., D. alpinus sp. nov., and D. joshuensis sp. nov. and description of Dictyobacteraceae fam. nov. within the order Ktedonobacterales isolated from Tengu-no-mugimeshi.</title>
        <authorList>
            <person name="Wang C.M."/>
            <person name="Zheng Y."/>
            <person name="Sakai Y."/>
            <person name="Toyoda A."/>
            <person name="Minakuchi Y."/>
            <person name="Abe K."/>
            <person name="Yokota A."/>
            <person name="Yabe S."/>
        </authorList>
    </citation>
    <scope>NUCLEOTIDE SEQUENCE [LARGE SCALE GENOMIC DNA]</scope>
    <source>
        <strain evidence="3">Uno11</strain>
    </source>
</reference>
<proteinExistence type="predicted"/>
<organism evidence="2 3">
    <name type="scientific">Dictyobacter kobayashii</name>
    <dbReference type="NCBI Taxonomy" id="2014872"/>
    <lineage>
        <taxon>Bacteria</taxon>
        <taxon>Bacillati</taxon>
        <taxon>Chloroflexota</taxon>
        <taxon>Ktedonobacteria</taxon>
        <taxon>Ktedonobacterales</taxon>
        <taxon>Dictyobacteraceae</taxon>
        <taxon>Dictyobacter</taxon>
    </lineage>
</organism>
<dbReference type="Gene3D" id="3.40.50.300">
    <property type="entry name" value="P-loop containing nucleotide triphosphate hydrolases"/>
    <property type="match status" value="1"/>
</dbReference>
<sequence>MNTAINNRWQRTDWKVLLIGGSSGSGKTEVARQLGLRLGLPWLQVDDLRLAFQHSQVALPQQQATRDLYFFAETSHIWQLAAETLCDGLIASSRALIPALEIVIANHIDTDAPLIIEGDNILPELVERPLLQRYTDKGQIHTVFLYESEAARLQANIEARAREQHISQRKNCKQKPTPSGCTASG</sequence>
<feature type="compositionally biased region" description="Polar residues" evidence="1">
    <location>
        <begin position="174"/>
        <end position="185"/>
    </location>
</feature>
<feature type="region of interest" description="Disordered" evidence="1">
    <location>
        <begin position="166"/>
        <end position="185"/>
    </location>
</feature>
<dbReference type="Proteomes" id="UP000287188">
    <property type="component" value="Unassembled WGS sequence"/>
</dbReference>
<accession>A0A402AUC2</accession>
<comment type="caution">
    <text evidence="2">The sequence shown here is derived from an EMBL/GenBank/DDBJ whole genome shotgun (WGS) entry which is preliminary data.</text>
</comment>
<dbReference type="EMBL" id="BIFS01000002">
    <property type="protein sequence ID" value="GCE22694.1"/>
    <property type="molecule type" value="Genomic_DNA"/>
</dbReference>
<dbReference type="AlphaFoldDB" id="A0A402AUC2"/>
<name>A0A402AUC2_9CHLR</name>
<evidence type="ECO:0000256" key="1">
    <source>
        <dbReference type="SAM" id="MobiDB-lite"/>
    </source>
</evidence>
<gene>
    <name evidence="2" type="ORF">KDK_64940</name>
</gene>